<dbReference type="PANTHER" id="PTHR35020:SF2">
    <property type="entry name" value="N-ACETYLGLUCOSAMINE-INDUCED PROTEIN 1"/>
    <property type="match status" value="1"/>
</dbReference>
<organism evidence="2 3">
    <name type="scientific">Cadophora malorum</name>
    <dbReference type="NCBI Taxonomy" id="108018"/>
    <lineage>
        <taxon>Eukaryota</taxon>
        <taxon>Fungi</taxon>
        <taxon>Dikarya</taxon>
        <taxon>Ascomycota</taxon>
        <taxon>Pezizomycotina</taxon>
        <taxon>Leotiomycetes</taxon>
        <taxon>Helotiales</taxon>
        <taxon>Ploettnerulaceae</taxon>
        <taxon>Cadophora</taxon>
    </lineage>
</organism>
<dbReference type="Proteomes" id="UP000664132">
    <property type="component" value="Unassembled WGS sequence"/>
</dbReference>
<protein>
    <recommendedName>
        <fullName evidence="4">N-acetylglucosamine-induced protein 1</fullName>
    </recommendedName>
</protein>
<dbReference type="InterPro" id="IPR022036">
    <property type="entry name" value="DUF3605"/>
</dbReference>
<keyword evidence="3" id="KW-1185">Reference proteome</keyword>
<evidence type="ECO:0000256" key="1">
    <source>
        <dbReference type="SAM" id="MobiDB-lite"/>
    </source>
</evidence>
<comment type="caution">
    <text evidence="2">The sequence shown here is derived from an EMBL/GenBank/DDBJ whole genome shotgun (WGS) entry which is preliminary data.</text>
</comment>
<name>A0A8H7TGF4_9HELO</name>
<reference evidence="2" key="1">
    <citation type="submission" date="2021-02" db="EMBL/GenBank/DDBJ databases">
        <title>Genome sequence Cadophora malorum strain M34.</title>
        <authorList>
            <person name="Stefanovic E."/>
            <person name="Vu D."/>
            <person name="Scully C."/>
            <person name="Dijksterhuis J."/>
            <person name="Roader J."/>
            <person name="Houbraken J."/>
        </authorList>
    </citation>
    <scope>NUCLEOTIDE SEQUENCE</scope>
    <source>
        <strain evidence="2">M34</strain>
    </source>
</reference>
<feature type="region of interest" description="Disordered" evidence="1">
    <location>
        <begin position="1"/>
        <end position="20"/>
    </location>
</feature>
<evidence type="ECO:0000313" key="3">
    <source>
        <dbReference type="Proteomes" id="UP000664132"/>
    </source>
</evidence>
<dbReference type="AlphaFoldDB" id="A0A8H7TGF4"/>
<dbReference type="EMBL" id="JAFJYH010000070">
    <property type="protein sequence ID" value="KAG4421185.1"/>
    <property type="molecule type" value="Genomic_DNA"/>
</dbReference>
<evidence type="ECO:0000313" key="2">
    <source>
        <dbReference type="EMBL" id="KAG4421185.1"/>
    </source>
</evidence>
<sequence length="229" mass="25985">MGDNTESQGSVKKAVGEEDHPFPLTEVDKWVLSQTDEEFHMHDWEELKEIIATNKLETLKRKPSDLRRYMAWTSATKAQYGSMTNYILQHRLPQSWGKPPFKPVSLTPFDSPSDYKILLNDWPYGLTPDITHIVVWSKTPIAVDEKNGDVTAESRRFLEEFVGKTFGERMGGGDGGKGSESVVWFKNWVSLQSVRALEHVHVLVRGASKEDLEFWTGEGERKETIDGGS</sequence>
<dbReference type="PANTHER" id="PTHR35020">
    <property type="entry name" value="N-ACETYLGLUCOSAMINE-INDUCED PROTEIN 1"/>
    <property type="match status" value="1"/>
</dbReference>
<dbReference type="GO" id="GO:0006044">
    <property type="term" value="P:N-acetylglucosamine metabolic process"/>
    <property type="evidence" value="ECO:0007669"/>
    <property type="project" value="TreeGrafter"/>
</dbReference>
<evidence type="ECO:0008006" key="4">
    <source>
        <dbReference type="Google" id="ProtNLM"/>
    </source>
</evidence>
<dbReference type="GO" id="GO:0005737">
    <property type="term" value="C:cytoplasm"/>
    <property type="evidence" value="ECO:0007669"/>
    <property type="project" value="TreeGrafter"/>
</dbReference>
<gene>
    <name evidence="2" type="ORF">IFR04_005705</name>
</gene>
<proteinExistence type="predicted"/>
<feature type="compositionally biased region" description="Polar residues" evidence="1">
    <location>
        <begin position="1"/>
        <end position="10"/>
    </location>
</feature>
<accession>A0A8H7TGF4</accession>
<dbReference type="OrthoDB" id="498286at2759"/>
<dbReference type="Pfam" id="PF12239">
    <property type="entry name" value="DUF3605"/>
    <property type="match status" value="1"/>
</dbReference>